<dbReference type="PANTHER" id="PTHR43213">
    <property type="entry name" value="BIFUNCTIONAL DTTP/UTP PYROPHOSPHATASE/METHYLTRANSFERASE PROTEIN-RELATED"/>
    <property type="match status" value="1"/>
</dbReference>
<dbReference type="HAMAP" id="MF_00528">
    <property type="entry name" value="Maf"/>
    <property type="match status" value="1"/>
</dbReference>
<proteinExistence type="inferred from homology"/>
<keyword evidence="3" id="KW-0963">Cytoplasm</keyword>
<organism evidence="4 5">
    <name type="scientific">Vulcanimicrobium alpinum</name>
    <dbReference type="NCBI Taxonomy" id="3016050"/>
    <lineage>
        <taxon>Bacteria</taxon>
        <taxon>Bacillati</taxon>
        <taxon>Vulcanimicrobiota</taxon>
        <taxon>Vulcanimicrobiia</taxon>
        <taxon>Vulcanimicrobiales</taxon>
        <taxon>Vulcanimicrobiaceae</taxon>
        <taxon>Vulcanimicrobium</taxon>
    </lineage>
</organism>
<dbReference type="NCBIfam" id="TIGR00172">
    <property type="entry name" value="maf"/>
    <property type="match status" value="1"/>
</dbReference>
<accession>A0AAN2CBS4</accession>
<evidence type="ECO:0000313" key="5">
    <source>
        <dbReference type="Proteomes" id="UP001317532"/>
    </source>
</evidence>
<dbReference type="PIRSF" id="PIRSF006305">
    <property type="entry name" value="Maf"/>
    <property type="match status" value="1"/>
</dbReference>
<dbReference type="GO" id="GO:0047429">
    <property type="term" value="F:nucleoside triphosphate diphosphatase activity"/>
    <property type="evidence" value="ECO:0007669"/>
    <property type="project" value="UniProtKB-EC"/>
</dbReference>
<keyword evidence="2 3" id="KW-0378">Hydrolase</keyword>
<protein>
    <recommendedName>
        <fullName evidence="3">dTTP/UTP pyrophosphatase</fullName>
        <shortName evidence="3">dTTPase/UTPase</shortName>
        <ecNumber evidence="3">3.6.1.9</ecNumber>
    </recommendedName>
    <alternativeName>
        <fullName evidence="3">Nucleoside triphosphate pyrophosphatase</fullName>
    </alternativeName>
    <alternativeName>
        <fullName evidence="3">Nucleotide pyrophosphatase</fullName>
        <shortName evidence="3">Nucleotide PPase</shortName>
    </alternativeName>
</protein>
<name>A0AAN2CBS4_UNVUL</name>
<dbReference type="InterPro" id="IPR029001">
    <property type="entry name" value="ITPase-like_fam"/>
</dbReference>
<dbReference type="GO" id="GO:0005737">
    <property type="term" value="C:cytoplasm"/>
    <property type="evidence" value="ECO:0007669"/>
    <property type="project" value="UniProtKB-SubCell"/>
</dbReference>
<dbReference type="EC" id="3.6.1.9" evidence="3"/>
<feature type="active site" description="Proton acceptor" evidence="3">
    <location>
        <position position="81"/>
    </location>
</feature>
<comment type="similarity">
    <text evidence="3">Belongs to the Maf family. YhdE subfamily.</text>
</comment>
<dbReference type="AlphaFoldDB" id="A0AAN2CBS4"/>
<comment type="cofactor">
    <cofactor evidence="1 3">
        <name>a divalent metal cation</name>
        <dbReference type="ChEBI" id="CHEBI:60240"/>
    </cofactor>
</comment>
<dbReference type="PANTHER" id="PTHR43213:SF5">
    <property type="entry name" value="BIFUNCTIONAL DTTP_UTP PYROPHOSPHATASE_METHYLTRANSFERASE PROTEIN-RELATED"/>
    <property type="match status" value="1"/>
</dbReference>
<comment type="function">
    <text evidence="3">Nucleoside triphosphate pyrophosphatase that hydrolyzes dTTP and UTP. May have a dual role in cell division arrest and in preventing the incorporation of modified nucleotides into cellular nucleic acids.</text>
</comment>
<comment type="caution">
    <text evidence="3">Lacks conserved residue(s) required for the propagation of feature annotation.</text>
</comment>
<dbReference type="SUPFAM" id="SSF52972">
    <property type="entry name" value="ITPase-like"/>
    <property type="match status" value="1"/>
</dbReference>
<dbReference type="Gene3D" id="3.90.950.10">
    <property type="match status" value="1"/>
</dbReference>
<dbReference type="EMBL" id="AP025523">
    <property type="protein sequence ID" value="BDE08217.1"/>
    <property type="molecule type" value="Genomic_DNA"/>
</dbReference>
<feature type="site" description="Important for substrate specificity" evidence="3">
    <location>
        <position position="27"/>
    </location>
</feature>
<dbReference type="RefSeq" id="WP_317995762.1">
    <property type="nucleotide sequence ID" value="NZ_AP025523.1"/>
</dbReference>
<comment type="subcellular location">
    <subcellularLocation>
        <location evidence="3">Cytoplasm</location>
    </subcellularLocation>
</comment>
<dbReference type="Proteomes" id="UP001317532">
    <property type="component" value="Chromosome"/>
</dbReference>
<evidence type="ECO:0000256" key="2">
    <source>
        <dbReference type="ARBA" id="ARBA00022801"/>
    </source>
</evidence>
<feature type="site" description="Important for substrate specificity" evidence="3">
    <location>
        <position position="82"/>
    </location>
</feature>
<comment type="catalytic activity">
    <reaction evidence="3">
        <text>UTP + H2O = UMP + diphosphate + H(+)</text>
        <dbReference type="Rhea" id="RHEA:29395"/>
        <dbReference type="ChEBI" id="CHEBI:15377"/>
        <dbReference type="ChEBI" id="CHEBI:15378"/>
        <dbReference type="ChEBI" id="CHEBI:33019"/>
        <dbReference type="ChEBI" id="CHEBI:46398"/>
        <dbReference type="ChEBI" id="CHEBI:57865"/>
        <dbReference type="EC" id="3.6.1.9"/>
    </reaction>
</comment>
<feature type="site" description="Important for substrate specificity" evidence="3">
    <location>
        <position position="166"/>
    </location>
</feature>
<evidence type="ECO:0000256" key="1">
    <source>
        <dbReference type="ARBA" id="ARBA00001968"/>
    </source>
</evidence>
<dbReference type="CDD" id="cd00555">
    <property type="entry name" value="Maf"/>
    <property type="match status" value="1"/>
</dbReference>
<dbReference type="Pfam" id="PF02545">
    <property type="entry name" value="Maf"/>
    <property type="match status" value="1"/>
</dbReference>
<evidence type="ECO:0000313" key="4">
    <source>
        <dbReference type="EMBL" id="BDE08217.1"/>
    </source>
</evidence>
<dbReference type="KEGG" id="vab:WPS_34930"/>
<dbReference type="InterPro" id="IPR003697">
    <property type="entry name" value="Maf-like"/>
</dbReference>
<sequence length="212" mass="22564">MRADPYTHCIAHLERLEHAALASASPRRRELLASLGLRVSVIASEYVETPLPGRTPAELAAEHAYGKAMGAHADGLIVAADTVVDRDGVALGKPAGIDEARAMLRSLAGRWHEVHTAFVLRDDRHGAHVAQTVTTRVRFAELDEVTIDAYAASGDGLDKAGAYGIQGFAATLVERIDGDYFTVVGFPLAAFARALPRLGYSLAPRARAEVAA</sequence>
<keyword evidence="5" id="KW-1185">Reference proteome</keyword>
<reference evidence="4 5" key="1">
    <citation type="journal article" date="2022" name="ISME Commun">
        <title>Vulcanimicrobium alpinus gen. nov. sp. nov., the first cultivated representative of the candidate phylum 'Eremiobacterota', is a metabolically versatile aerobic anoxygenic phototroph.</title>
        <authorList>
            <person name="Yabe S."/>
            <person name="Muto K."/>
            <person name="Abe K."/>
            <person name="Yokota A."/>
            <person name="Staudigel H."/>
            <person name="Tebo B.M."/>
        </authorList>
    </citation>
    <scope>NUCLEOTIDE SEQUENCE [LARGE SCALE GENOMIC DNA]</scope>
    <source>
        <strain evidence="4 5">WC8-2</strain>
    </source>
</reference>
<evidence type="ECO:0000256" key="3">
    <source>
        <dbReference type="HAMAP-Rule" id="MF_00528"/>
    </source>
</evidence>
<dbReference type="GO" id="GO:0009117">
    <property type="term" value="P:nucleotide metabolic process"/>
    <property type="evidence" value="ECO:0007669"/>
    <property type="project" value="UniProtKB-KW"/>
</dbReference>
<keyword evidence="3" id="KW-0546">Nucleotide metabolism</keyword>
<comment type="catalytic activity">
    <reaction evidence="3">
        <text>dTTP + H2O = dTMP + diphosphate + H(+)</text>
        <dbReference type="Rhea" id="RHEA:28534"/>
        <dbReference type="ChEBI" id="CHEBI:15377"/>
        <dbReference type="ChEBI" id="CHEBI:15378"/>
        <dbReference type="ChEBI" id="CHEBI:33019"/>
        <dbReference type="ChEBI" id="CHEBI:37568"/>
        <dbReference type="ChEBI" id="CHEBI:63528"/>
        <dbReference type="EC" id="3.6.1.9"/>
    </reaction>
</comment>
<gene>
    <name evidence="4" type="ORF">WPS_34930</name>
</gene>